<evidence type="ECO:0000256" key="1">
    <source>
        <dbReference type="ARBA" id="ARBA00004651"/>
    </source>
</evidence>
<comment type="caution">
    <text evidence="6">The sequence shown here is derived from an EMBL/GenBank/DDBJ whole genome shotgun (WGS) entry which is preliminary data.</text>
</comment>
<keyword evidence="3" id="KW-1003">Cell membrane</keyword>
<evidence type="ECO:0000256" key="2">
    <source>
        <dbReference type="ARBA" id="ARBA00022448"/>
    </source>
</evidence>
<dbReference type="EMBL" id="DUMN01000281">
    <property type="protein sequence ID" value="HHV67857.1"/>
    <property type="molecule type" value="Genomic_DNA"/>
</dbReference>
<keyword evidence="2" id="KW-0813">Transport</keyword>
<dbReference type="InterPro" id="IPR036259">
    <property type="entry name" value="MFS_trans_sf"/>
</dbReference>
<dbReference type="InterPro" id="IPR051084">
    <property type="entry name" value="H+-coupled_symporters"/>
</dbReference>
<proteinExistence type="predicted"/>
<feature type="transmembrane region" description="Helical" evidence="5">
    <location>
        <begin position="12"/>
        <end position="34"/>
    </location>
</feature>
<protein>
    <submittedName>
        <fullName evidence="6">MHS family MFS transporter</fullName>
    </submittedName>
</protein>
<dbReference type="AlphaFoldDB" id="A0A7V6PBA8"/>
<dbReference type="GO" id="GO:0015293">
    <property type="term" value="F:symporter activity"/>
    <property type="evidence" value="ECO:0007669"/>
    <property type="project" value="UniProtKB-KW"/>
</dbReference>
<keyword evidence="4" id="KW-0769">Symport</keyword>
<feature type="transmembrane region" description="Helical" evidence="5">
    <location>
        <begin position="54"/>
        <end position="73"/>
    </location>
</feature>
<evidence type="ECO:0000256" key="5">
    <source>
        <dbReference type="SAM" id="Phobius"/>
    </source>
</evidence>
<feature type="non-terminal residue" evidence="6">
    <location>
        <position position="1"/>
    </location>
</feature>
<keyword evidence="5" id="KW-1133">Transmembrane helix</keyword>
<organism evidence="6 7">
    <name type="scientific">Brucella intermedia</name>
    <dbReference type="NCBI Taxonomy" id="94625"/>
    <lineage>
        <taxon>Bacteria</taxon>
        <taxon>Pseudomonadati</taxon>
        <taxon>Pseudomonadota</taxon>
        <taxon>Alphaproteobacteria</taxon>
        <taxon>Hyphomicrobiales</taxon>
        <taxon>Brucellaceae</taxon>
        <taxon>Brucella/Ochrobactrum group</taxon>
        <taxon>Brucella</taxon>
    </lineage>
</organism>
<reference evidence="6 7" key="1">
    <citation type="journal article" date="2020" name="Biotechnol. Biofuels">
        <title>New insights from the biogas microbiome by comprehensive genome-resolved metagenomics of nearly 1600 species originating from multiple anaerobic digesters.</title>
        <authorList>
            <person name="Campanaro S."/>
            <person name="Treu L."/>
            <person name="Rodriguez-R L.M."/>
            <person name="Kovalovszki A."/>
            <person name="Ziels R.M."/>
            <person name="Maus I."/>
            <person name="Zhu X."/>
            <person name="Kougias P.G."/>
            <person name="Basile A."/>
            <person name="Luo G."/>
            <person name="Schluter A."/>
            <person name="Konstantinidis K.T."/>
            <person name="Angelidaki I."/>
        </authorList>
    </citation>
    <scope>NUCLEOTIDE SEQUENCE [LARGE SCALE GENOMIC DNA]</scope>
    <source>
        <strain evidence="6">AS04akNAM_66</strain>
    </source>
</reference>
<dbReference type="PANTHER" id="PTHR43528:SF7">
    <property type="entry name" value="MFS TRANSPORTER"/>
    <property type="match status" value="1"/>
</dbReference>
<comment type="subcellular location">
    <subcellularLocation>
        <location evidence="1">Cell membrane</location>
        <topology evidence="1">Multi-pass membrane protein</topology>
    </subcellularLocation>
</comment>
<dbReference type="GO" id="GO:0005886">
    <property type="term" value="C:plasma membrane"/>
    <property type="evidence" value="ECO:0007669"/>
    <property type="project" value="UniProtKB-SubCell"/>
</dbReference>
<evidence type="ECO:0000256" key="4">
    <source>
        <dbReference type="ARBA" id="ARBA00022847"/>
    </source>
</evidence>
<feature type="transmembrane region" description="Helical" evidence="5">
    <location>
        <begin position="79"/>
        <end position="98"/>
    </location>
</feature>
<gene>
    <name evidence="6" type="ORF">GXX48_09490</name>
</gene>
<name>A0A7V6PBA8_9HYPH</name>
<dbReference type="SUPFAM" id="SSF103473">
    <property type="entry name" value="MFS general substrate transporter"/>
    <property type="match status" value="1"/>
</dbReference>
<keyword evidence="5" id="KW-0472">Membrane</keyword>
<evidence type="ECO:0000313" key="7">
    <source>
        <dbReference type="Proteomes" id="UP000551563"/>
    </source>
</evidence>
<dbReference type="PANTHER" id="PTHR43528">
    <property type="entry name" value="ALPHA-KETOGLUTARATE PERMEASE"/>
    <property type="match status" value="1"/>
</dbReference>
<sequence>FIFYTYAGVSLPVLFALYAVMGLSVGMVGAVPYVMVRAFPTPVRFSGLSFSYNVSYAVFGGLTPVIVTSLLAVNPMAHAWYLVFIAVLTCGLGLYLMARSDQVEGEIGLTELSTGSAVPQPN</sequence>
<keyword evidence="5" id="KW-0812">Transmembrane</keyword>
<evidence type="ECO:0000313" key="6">
    <source>
        <dbReference type="EMBL" id="HHV67857.1"/>
    </source>
</evidence>
<evidence type="ECO:0000256" key="3">
    <source>
        <dbReference type="ARBA" id="ARBA00022475"/>
    </source>
</evidence>
<accession>A0A7V6PBA8</accession>
<dbReference type="Proteomes" id="UP000551563">
    <property type="component" value="Unassembled WGS sequence"/>
</dbReference>